<feature type="region of interest" description="Disordered" evidence="1">
    <location>
        <begin position="1"/>
        <end position="82"/>
    </location>
</feature>
<feature type="compositionally biased region" description="Polar residues" evidence="1">
    <location>
        <begin position="264"/>
        <end position="288"/>
    </location>
</feature>
<feature type="compositionally biased region" description="Polar residues" evidence="1">
    <location>
        <begin position="202"/>
        <end position="218"/>
    </location>
</feature>
<dbReference type="OrthoDB" id="332912at2759"/>
<dbReference type="Proteomes" id="UP000007494">
    <property type="component" value="Chromosome X"/>
</dbReference>
<evidence type="ECO:0000313" key="3">
    <source>
        <dbReference type="EMBL" id="CEL69200.1"/>
    </source>
</evidence>
<reference evidence="4" key="3">
    <citation type="journal article" date="2012" name="PLoS Pathog.">
        <title>Comparative genomics of the apicomplexan parasites Toxoplasma gondii and Neospora caninum: Coccidia differing in host range and transmission strategy.</title>
        <authorList>
            <person name="Reid A.J."/>
            <person name="Vermont S.J."/>
            <person name="Cotton J.A."/>
            <person name="Harris D."/>
            <person name="Hill-Cawthorne G.A."/>
            <person name="Konen-Waisman S."/>
            <person name="Latham S.M."/>
            <person name="Mourier T."/>
            <person name="Norton R."/>
            <person name="Quail M.A."/>
            <person name="Sanders M."/>
            <person name="Shanmugam D."/>
            <person name="Sohal A."/>
            <person name="Wasmuth J.D."/>
            <person name="Brunk B."/>
            <person name="Grigg M.E."/>
            <person name="Howard J.C."/>
            <person name="Parkinson J."/>
            <person name="Roos D.S."/>
            <person name="Trees A.J."/>
            <person name="Berriman M."/>
            <person name="Pain A."/>
            <person name="Wastling J.M."/>
        </authorList>
    </citation>
    <scope>NUCLEOTIDE SEQUENCE [LARGE SCALE GENOMIC DNA]</scope>
    <source>
        <strain evidence="4">Liverpool</strain>
    </source>
</reference>
<name>F0VK86_NEOCL</name>
<dbReference type="VEuPathDB" id="ToxoDB:NCLIV_049160"/>
<reference evidence="3" key="4">
    <citation type="journal article" date="2015" name="PLoS ONE">
        <title>Comprehensive Evaluation of Toxoplasma gondii VEG and Neospora caninum LIV Genomes with Tachyzoite Stage Transcriptome and Proteome Defines Novel Transcript Features.</title>
        <authorList>
            <person name="Ramaprasad A."/>
            <person name="Mourier T."/>
            <person name="Naeem R."/>
            <person name="Malas T.B."/>
            <person name="Moussa E."/>
            <person name="Panigrahi A."/>
            <person name="Vermont S.J."/>
            <person name="Otto T.D."/>
            <person name="Wastling J."/>
            <person name="Pain A."/>
        </authorList>
    </citation>
    <scope>NUCLEOTIDE SEQUENCE</scope>
    <source>
        <strain evidence="3">Liverpool</strain>
    </source>
</reference>
<organism evidence="2 4">
    <name type="scientific">Neospora caninum (strain Liverpool)</name>
    <dbReference type="NCBI Taxonomy" id="572307"/>
    <lineage>
        <taxon>Eukaryota</taxon>
        <taxon>Sar</taxon>
        <taxon>Alveolata</taxon>
        <taxon>Apicomplexa</taxon>
        <taxon>Conoidasida</taxon>
        <taxon>Coccidia</taxon>
        <taxon>Eucoccidiorida</taxon>
        <taxon>Eimeriorina</taxon>
        <taxon>Sarcocystidae</taxon>
        <taxon>Neospora</taxon>
    </lineage>
</organism>
<feature type="compositionally biased region" description="Polar residues" evidence="1">
    <location>
        <begin position="233"/>
        <end position="257"/>
    </location>
</feature>
<reference evidence="2" key="2">
    <citation type="submission" date="2011-03" db="EMBL/GenBank/DDBJ databases">
        <title>Comparative genomics and transcriptomics of Neospora caninum and Toxoplasma gondii.</title>
        <authorList>
            <person name="Reid A.J."/>
            <person name="Sohal A."/>
            <person name="Harris D."/>
            <person name="Quail M."/>
            <person name="Sanders M."/>
            <person name="Berriman M."/>
            <person name="Wastling J.M."/>
            <person name="Pain A."/>
        </authorList>
    </citation>
    <scope>NUCLEOTIDE SEQUENCE</scope>
    <source>
        <strain evidence="2">Liverpool</strain>
    </source>
</reference>
<evidence type="ECO:0000313" key="4">
    <source>
        <dbReference type="Proteomes" id="UP000007494"/>
    </source>
</evidence>
<evidence type="ECO:0000256" key="1">
    <source>
        <dbReference type="SAM" id="MobiDB-lite"/>
    </source>
</evidence>
<feature type="compositionally biased region" description="Basic and acidic residues" evidence="1">
    <location>
        <begin position="106"/>
        <end position="121"/>
    </location>
</feature>
<keyword evidence="4" id="KW-1185">Reference proteome</keyword>
<accession>F0VK86</accession>
<feature type="region of interest" description="Disordered" evidence="1">
    <location>
        <begin position="202"/>
        <end position="288"/>
    </location>
</feature>
<evidence type="ECO:0000313" key="2">
    <source>
        <dbReference type="EMBL" id="CBZ54487.1"/>
    </source>
</evidence>
<feature type="compositionally biased region" description="Polar residues" evidence="1">
    <location>
        <begin position="139"/>
        <end position="148"/>
    </location>
</feature>
<feature type="region of interest" description="Disordered" evidence="1">
    <location>
        <begin position="101"/>
        <end position="148"/>
    </location>
</feature>
<sequence length="288" mass="29063">MGNEQSTEGQVQTPDQVPNADAGHNEVAEQVVSAQEPGEGPKASSSKDPPPVPLQATDHGFSRYLSGLGDFFSGDSSGAVSASSEVVNNIGSYMSLEAVKEALTGEEDRAEGGSSSAKEEPSQEPPADDVKEEEDKEQQTSASGITSYLTTSLDGVSGLFRSMTQEGTVLAAEASAAAQDTGASLQSYLTVSLEGVTALFKSGSSENNEVPPSVQDTGETVPLPSADAGVSATEETSGVSATEETSGVSATEETSGVSAAEETSGVSATEETSGVSATEETSGTSNAE</sequence>
<feature type="compositionally biased region" description="Polar residues" evidence="1">
    <location>
        <begin position="1"/>
        <end position="16"/>
    </location>
</feature>
<proteinExistence type="predicted"/>
<reference evidence="2" key="1">
    <citation type="submission" date="2011-02" db="EMBL/GenBank/DDBJ databases">
        <authorList>
            <person name="Aslett M."/>
        </authorList>
    </citation>
    <scope>NUCLEOTIDE SEQUENCE</scope>
    <source>
        <strain evidence="2">Liverpool</strain>
    </source>
</reference>
<gene>
    <name evidence="3" type="ORF">BN1204_049160</name>
    <name evidence="2" type="ORF">NCLIV_049160</name>
</gene>
<dbReference type="EMBL" id="FR823391">
    <property type="protein sequence ID" value="CBZ54487.1"/>
    <property type="molecule type" value="Genomic_DNA"/>
</dbReference>
<dbReference type="GeneID" id="13442418"/>
<feature type="compositionally biased region" description="Low complexity" evidence="1">
    <location>
        <begin position="65"/>
        <end position="82"/>
    </location>
</feature>
<dbReference type="AlphaFoldDB" id="F0VK86"/>
<dbReference type="InParanoid" id="F0VK86"/>
<feature type="compositionally biased region" description="Acidic residues" evidence="1">
    <location>
        <begin position="126"/>
        <end position="136"/>
    </location>
</feature>
<dbReference type="RefSeq" id="XP_003884517.1">
    <property type="nucleotide sequence ID" value="XM_003884468.1"/>
</dbReference>
<protein>
    <submittedName>
        <fullName evidence="2">Uncharacterized protein</fullName>
    </submittedName>
</protein>
<dbReference type="eggNOG" id="ENOG502R09A">
    <property type="taxonomic scope" value="Eukaryota"/>
</dbReference>
<dbReference type="OMA" id="HGFSRYL"/>
<dbReference type="EMBL" id="LN714485">
    <property type="protein sequence ID" value="CEL69200.1"/>
    <property type="molecule type" value="Genomic_DNA"/>
</dbReference>